<reference evidence="1 2" key="1">
    <citation type="journal article" date="2013" name="PLoS Genet.">
        <title>The genome and development-dependent transcriptomes of Pyronema confluens: a window into fungal evolution.</title>
        <authorList>
            <person name="Traeger S."/>
            <person name="Altegoer F."/>
            <person name="Freitag M."/>
            <person name="Gabaldon T."/>
            <person name="Kempken F."/>
            <person name="Kumar A."/>
            <person name="Marcet-Houben M."/>
            <person name="Poggeler S."/>
            <person name="Stajich J.E."/>
            <person name="Nowrousian M."/>
        </authorList>
    </citation>
    <scope>NUCLEOTIDE SEQUENCE [LARGE SCALE GENOMIC DNA]</scope>
    <source>
        <strain evidence="2">CBS 100304</strain>
        <tissue evidence="1">Vegetative mycelium</tissue>
    </source>
</reference>
<gene>
    <name evidence="1" type="ORF">PCON_13792</name>
</gene>
<accession>U4LMX8</accession>
<evidence type="ECO:0000313" key="2">
    <source>
        <dbReference type="Proteomes" id="UP000018144"/>
    </source>
</evidence>
<proteinExistence type="predicted"/>
<protein>
    <submittedName>
        <fullName evidence="1">Uncharacterized protein</fullName>
    </submittedName>
</protein>
<name>U4LMX8_PYROM</name>
<keyword evidence="2" id="KW-1185">Reference proteome</keyword>
<sequence length="8" mass="942">MKLTQKPP</sequence>
<dbReference type="Proteomes" id="UP000018144">
    <property type="component" value="Unassembled WGS sequence"/>
</dbReference>
<dbReference type="EMBL" id="HF935934">
    <property type="protein sequence ID" value="CCX32937.1"/>
    <property type="molecule type" value="Genomic_DNA"/>
</dbReference>
<organism evidence="1 2">
    <name type="scientific">Pyronema omphalodes (strain CBS 100304)</name>
    <name type="common">Pyronema confluens</name>
    <dbReference type="NCBI Taxonomy" id="1076935"/>
    <lineage>
        <taxon>Eukaryota</taxon>
        <taxon>Fungi</taxon>
        <taxon>Dikarya</taxon>
        <taxon>Ascomycota</taxon>
        <taxon>Pezizomycotina</taxon>
        <taxon>Pezizomycetes</taxon>
        <taxon>Pezizales</taxon>
        <taxon>Pyronemataceae</taxon>
        <taxon>Pyronema</taxon>
    </lineage>
</organism>
<evidence type="ECO:0000313" key="1">
    <source>
        <dbReference type="EMBL" id="CCX32937.1"/>
    </source>
</evidence>